<dbReference type="Pfam" id="PF03007">
    <property type="entry name" value="WS_DGAT_cat"/>
    <property type="match status" value="1"/>
</dbReference>
<evidence type="ECO:0000256" key="4">
    <source>
        <dbReference type="ARBA" id="ARBA00013244"/>
    </source>
</evidence>
<dbReference type="UniPathway" id="UPA00282"/>
<protein>
    <recommendedName>
        <fullName evidence="4">diacylglycerol O-acyltransferase</fullName>
        <ecNumber evidence="4">2.3.1.20</ecNumber>
    </recommendedName>
</protein>
<comment type="pathway">
    <text evidence="1">Glycerolipid metabolism; triacylglycerol biosynthesis.</text>
</comment>
<dbReference type="OrthoDB" id="9810950at2"/>
<evidence type="ECO:0000256" key="8">
    <source>
        <dbReference type="ARBA" id="ARBA00023098"/>
    </source>
</evidence>
<dbReference type="EC" id="2.3.1.20" evidence="4"/>
<dbReference type="GO" id="GO:0005886">
    <property type="term" value="C:plasma membrane"/>
    <property type="evidence" value="ECO:0007669"/>
    <property type="project" value="TreeGrafter"/>
</dbReference>
<dbReference type="GO" id="GO:0001666">
    <property type="term" value="P:response to hypoxia"/>
    <property type="evidence" value="ECO:0007669"/>
    <property type="project" value="TreeGrafter"/>
</dbReference>
<dbReference type="KEGG" id="simp:C6571_17755"/>
<evidence type="ECO:0000313" key="14">
    <source>
        <dbReference type="Proteomes" id="UP000239326"/>
    </source>
</evidence>
<dbReference type="InterPro" id="IPR004255">
    <property type="entry name" value="O-acyltransferase_WSD1_N"/>
</dbReference>
<keyword evidence="6 13" id="KW-0808">Transferase</keyword>
<keyword evidence="7" id="KW-0319">Glycerol metabolism</keyword>
<proteinExistence type="inferred from homology"/>
<dbReference type="PANTHER" id="PTHR31650:SF1">
    <property type="entry name" value="WAX ESTER SYNTHASE_DIACYLGLYCEROL ACYLTRANSFERASE 4-RELATED"/>
    <property type="match status" value="1"/>
</dbReference>
<organism evidence="13 14">
    <name type="scientific">Simplicispira suum</name>
    <dbReference type="NCBI Taxonomy" id="2109915"/>
    <lineage>
        <taxon>Bacteria</taxon>
        <taxon>Pseudomonadati</taxon>
        <taxon>Pseudomonadota</taxon>
        <taxon>Betaproteobacteria</taxon>
        <taxon>Burkholderiales</taxon>
        <taxon>Comamonadaceae</taxon>
        <taxon>Simplicispira</taxon>
    </lineage>
</organism>
<evidence type="ECO:0000256" key="6">
    <source>
        <dbReference type="ARBA" id="ARBA00022679"/>
    </source>
</evidence>
<dbReference type="GO" id="GO:0071731">
    <property type="term" value="P:response to nitric oxide"/>
    <property type="evidence" value="ECO:0007669"/>
    <property type="project" value="TreeGrafter"/>
</dbReference>
<comment type="similarity">
    <text evidence="3">Belongs to the long-chain O-acyltransferase family.</text>
</comment>
<evidence type="ECO:0000256" key="9">
    <source>
        <dbReference type="ARBA" id="ARBA00023315"/>
    </source>
</evidence>
<name>A0A2S0N455_9BURK</name>
<evidence type="ECO:0000256" key="1">
    <source>
        <dbReference type="ARBA" id="ARBA00004771"/>
    </source>
</evidence>
<evidence type="ECO:0000259" key="12">
    <source>
        <dbReference type="Pfam" id="PF06974"/>
    </source>
</evidence>
<dbReference type="InterPro" id="IPR014292">
    <property type="entry name" value="Acyl_transf_WS/DGAT"/>
</dbReference>
<evidence type="ECO:0000256" key="5">
    <source>
        <dbReference type="ARBA" id="ARBA00022516"/>
    </source>
</evidence>
<evidence type="ECO:0000313" key="13">
    <source>
        <dbReference type="EMBL" id="AVO42896.1"/>
    </source>
</evidence>
<gene>
    <name evidence="13" type="ORF">C6571_17755</name>
</gene>
<evidence type="ECO:0000259" key="11">
    <source>
        <dbReference type="Pfam" id="PF03007"/>
    </source>
</evidence>
<dbReference type="NCBIfam" id="TIGR02946">
    <property type="entry name" value="acyl_WS_DGAT"/>
    <property type="match status" value="1"/>
</dbReference>
<dbReference type="EMBL" id="CP027669">
    <property type="protein sequence ID" value="AVO42896.1"/>
    <property type="molecule type" value="Genomic_DNA"/>
</dbReference>
<evidence type="ECO:0000256" key="3">
    <source>
        <dbReference type="ARBA" id="ARBA00009587"/>
    </source>
</evidence>
<dbReference type="GO" id="GO:0019432">
    <property type="term" value="P:triglyceride biosynthetic process"/>
    <property type="evidence" value="ECO:0007669"/>
    <property type="project" value="UniProtKB-UniPathway"/>
</dbReference>
<comment type="catalytic activity">
    <reaction evidence="10">
        <text>an acyl-CoA + a 1,2-diacyl-sn-glycerol = a triacyl-sn-glycerol + CoA</text>
        <dbReference type="Rhea" id="RHEA:10868"/>
        <dbReference type="ChEBI" id="CHEBI:17815"/>
        <dbReference type="ChEBI" id="CHEBI:57287"/>
        <dbReference type="ChEBI" id="CHEBI:58342"/>
        <dbReference type="ChEBI" id="CHEBI:64615"/>
        <dbReference type="EC" id="2.3.1.20"/>
    </reaction>
</comment>
<dbReference type="InterPro" id="IPR045034">
    <property type="entry name" value="O-acyltransferase_WSD1-like"/>
</dbReference>
<dbReference type="GO" id="GO:0051701">
    <property type="term" value="P:biological process involved in interaction with host"/>
    <property type="evidence" value="ECO:0007669"/>
    <property type="project" value="TreeGrafter"/>
</dbReference>
<sequence>MPSPATTGPATTPWPLSRWGRQWLQRGVARAFAANNRHRANDPATRRNSMPFKQLSGLDASFLFLETPEMPMHVGAMHLLELPKGFRGRYVNALRRLYAARMPATPALRRRLWWMPLNLANPAWVDAEPDLNYHIVEHPLPSPKKGSPVRDARALLEEAVSQLHPQLLDRSKPLWRMHVIEGLPRSASGCKQVGVLSQVHHAAVDGQAAVALGNVLFDTTPEPRELEIRPSRRSKTFRIGMVEMLRGALGNEASQVVRLVRELPATLGTVAGTAKGVLSPKQLLGKGSGNVTLAPATPMNRSVTPARAFASASVPLSELKALGHAHGATLNDLVLMLCAGALRSYLLQHQQLPRKSLVAAVPISLRPAGDTRPDNQASMSLISLGTHLADPGKRLAHIRTASQAMKTTMGRMKSILPTDFPSIGIPWLMEAAASLYGKARVAERLPQVANLVISNVPGPQVPIYLAGARVLANCPTSIVVHGLALNITVQSFDAHMDFGLMADAAALPYVKALALALGAALDELRALPLPAALTIAPEHKVSRTRRASRVKADGSTARSR</sequence>
<dbReference type="InterPro" id="IPR009721">
    <property type="entry name" value="O-acyltransferase_WSD1_C"/>
</dbReference>
<evidence type="ECO:0000256" key="7">
    <source>
        <dbReference type="ARBA" id="ARBA00022798"/>
    </source>
</evidence>
<dbReference type="Pfam" id="PF06974">
    <property type="entry name" value="WS_DGAT_C"/>
    <property type="match status" value="1"/>
</dbReference>
<evidence type="ECO:0000256" key="2">
    <source>
        <dbReference type="ARBA" id="ARBA00005189"/>
    </source>
</evidence>
<reference evidence="13 14" key="1">
    <citation type="submission" date="2018-03" db="EMBL/GenBank/DDBJ databases">
        <title>Genome sequencing of Simplicispira sp.</title>
        <authorList>
            <person name="Kim S.-J."/>
            <person name="Heo J."/>
            <person name="Kwon S.-W."/>
        </authorList>
    </citation>
    <scope>NUCLEOTIDE SEQUENCE [LARGE SCALE GENOMIC DNA]</scope>
    <source>
        <strain evidence="13 14">SC1-8</strain>
    </source>
</reference>
<keyword evidence="14" id="KW-1185">Reference proteome</keyword>
<dbReference type="Proteomes" id="UP000239326">
    <property type="component" value="Chromosome"/>
</dbReference>
<dbReference type="PANTHER" id="PTHR31650">
    <property type="entry name" value="O-ACYLTRANSFERASE (WSD1-LIKE) FAMILY PROTEIN"/>
    <property type="match status" value="1"/>
</dbReference>
<keyword evidence="8" id="KW-0443">Lipid metabolism</keyword>
<keyword evidence="9 13" id="KW-0012">Acyltransferase</keyword>
<dbReference type="AlphaFoldDB" id="A0A2S0N455"/>
<comment type="pathway">
    <text evidence="2">Lipid metabolism.</text>
</comment>
<accession>A0A2S0N455</accession>
<dbReference type="GO" id="GO:0006071">
    <property type="term" value="P:glycerol metabolic process"/>
    <property type="evidence" value="ECO:0007669"/>
    <property type="project" value="UniProtKB-KW"/>
</dbReference>
<feature type="domain" description="O-acyltransferase WSD1 C-terminal" evidence="12">
    <location>
        <begin position="375"/>
        <end position="524"/>
    </location>
</feature>
<dbReference type="GO" id="GO:0004144">
    <property type="term" value="F:diacylglycerol O-acyltransferase activity"/>
    <property type="evidence" value="ECO:0007669"/>
    <property type="project" value="UniProtKB-EC"/>
</dbReference>
<keyword evidence="5" id="KW-0444">Lipid biosynthesis</keyword>
<evidence type="ECO:0000256" key="10">
    <source>
        <dbReference type="ARBA" id="ARBA00048109"/>
    </source>
</evidence>
<feature type="domain" description="O-acyltransferase WSD1-like N-terminal" evidence="11">
    <location>
        <begin position="55"/>
        <end position="334"/>
    </location>
</feature>